<comment type="caution">
    <text evidence="1">The sequence shown here is derived from an EMBL/GenBank/DDBJ whole genome shotgun (WGS) entry which is preliminary data.</text>
</comment>
<name>A0ABW4BM16_9LACO</name>
<dbReference type="PANTHER" id="PTHR48100">
    <property type="entry name" value="BROAD-SPECIFICITY PHOSPHATASE YOR283W-RELATED"/>
    <property type="match status" value="1"/>
</dbReference>
<keyword evidence="2" id="KW-1185">Reference proteome</keyword>
<dbReference type="Gene3D" id="3.40.50.1240">
    <property type="entry name" value="Phosphoglycerate mutase-like"/>
    <property type="match status" value="1"/>
</dbReference>
<gene>
    <name evidence="1" type="ORF">ACFQ4R_05025</name>
</gene>
<dbReference type="RefSeq" id="WP_125651067.1">
    <property type="nucleotide sequence ID" value="NZ_JBHTOH010000031.1"/>
</dbReference>
<dbReference type="Pfam" id="PF00300">
    <property type="entry name" value="His_Phos_1"/>
    <property type="match status" value="1"/>
</dbReference>
<evidence type="ECO:0000313" key="1">
    <source>
        <dbReference type="EMBL" id="MFD1410974.1"/>
    </source>
</evidence>
<accession>A0ABW4BM16</accession>
<dbReference type="InterPro" id="IPR029033">
    <property type="entry name" value="His_PPase_superfam"/>
</dbReference>
<dbReference type="InterPro" id="IPR050275">
    <property type="entry name" value="PGM_Phosphatase"/>
</dbReference>
<evidence type="ECO:0000313" key="2">
    <source>
        <dbReference type="Proteomes" id="UP001597191"/>
    </source>
</evidence>
<dbReference type="SMART" id="SM00855">
    <property type="entry name" value="PGAM"/>
    <property type="match status" value="1"/>
</dbReference>
<dbReference type="SUPFAM" id="SSF53254">
    <property type="entry name" value="Phosphoglycerate mutase-like"/>
    <property type="match status" value="1"/>
</dbReference>
<sequence>MTTKLYFVRHAQSDPNWYDGPTRPLTPNGQADTKYVKAFFQQLPQAPVACYCSPYPRSIATIQSTADFLKLPIKLDPRLRERVNGSAEFSPQVYQQRWQDPQWHEADGESIAMVQQRNLAAVTDILQANPNQQIIVGTHGTALSTIINYYQPSFGYQDFMQLINWLPAIFEFEYQGQRLLKIRECFHLEK</sequence>
<dbReference type="EMBL" id="JBHTOH010000031">
    <property type="protein sequence ID" value="MFD1410974.1"/>
    <property type="molecule type" value="Genomic_DNA"/>
</dbReference>
<protein>
    <submittedName>
        <fullName evidence="1">Histidine phosphatase family protein</fullName>
    </submittedName>
</protein>
<organism evidence="1 2">
    <name type="scientific">Lapidilactobacillus gannanensis</name>
    <dbReference type="NCBI Taxonomy" id="2486002"/>
    <lineage>
        <taxon>Bacteria</taxon>
        <taxon>Bacillati</taxon>
        <taxon>Bacillota</taxon>
        <taxon>Bacilli</taxon>
        <taxon>Lactobacillales</taxon>
        <taxon>Lactobacillaceae</taxon>
        <taxon>Lapidilactobacillus</taxon>
    </lineage>
</organism>
<proteinExistence type="predicted"/>
<dbReference type="CDD" id="cd07067">
    <property type="entry name" value="HP_PGM_like"/>
    <property type="match status" value="1"/>
</dbReference>
<dbReference type="InterPro" id="IPR013078">
    <property type="entry name" value="His_Pase_superF_clade-1"/>
</dbReference>
<reference evidence="2" key="1">
    <citation type="journal article" date="2019" name="Int. J. Syst. Evol. Microbiol.">
        <title>The Global Catalogue of Microorganisms (GCM) 10K type strain sequencing project: providing services to taxonomists for standard genome sequencing and annotation.</title>
        <authorList>
            <consortium name="The Broad Institute Genomics Platform"/>
            <consortium name="The Broad Institute Genome Sequencing Center for Infectious Disease"/>
            <person name="Wu L."/>
            <person name="Ma J."/>
        </authorList>
    </citation>
    <scope>NUCLEOTIDE SEQUENCE [LARGE SCALE GENOMIC DNA]</scope>
    <source>
        <strain evidence="2">CCM 8937</strain>
    </source>
</reference>
<dbReference type="Proteomes" id="UP001597191">
    <property type="component" value="Unassembled WGS sequence"/>
</dbReference>
<dbReference type="PANTHER" id="PTHR48100:SF59">
    <property type="entry name" value="ADENOSYLCOBALAMIN_ALPHA-RIBAZOLE PHOSPHATASE"/>
    <property type="match status" value="1"/>
</dbReference>